<dbReference type="Pfam" id="PF16778">
    <property type="entry name" value="Phage_tail_APC"/>
    <property type="match status" value="1"/>
</dbReference>
<accession>A0A7G7XGU5</accession>
<dbReference type="RefSeq" id="WP_103741519.1">
    <property type="nucleotide sequence ID" value="NZ_CP060201.1"/>
</dbReference>
<dbReference type="AlphaFoldDB" id="A0A7G7XGU5"/>
<name>A0A7G7XGU5_9PSED</name>
<dbReference type="EMBL" id="CP060201">
    <property type="protein sequence ID" value="QNH79190.1"/>
    <property type="molecule type" value="Genomic_DNA"/>
</dbReference>
<protein>
    <submittedName>
        <fullName evidence="2">Tail fiber assembly protein</fullName>
    </submittedName>
</protein>
<gene>
    <name evidence="2" type="ORF">GGI48_08505</name>
</gene>
<proteinExistence type="predicted"/>
<organism evidence="2 3">
    <name type="scientific">Pseudomonas protegens</name>
    <dbReference type="NCBI Taxonomy" id="380021"/>
    <lineage>
        <taxon>Bacteria</taxon>
        <taxon>Pseudomonadati</taxon>
        <taxon>Pseudomonadota</taxon>
        <taxon>Gammaproteobacteria</taxon>
        <taxon>Pseudomonadales</taxon>
        <taxon>Pseudomonadaceae</taxon>
        <taxon>Pseudomonas</taxon>
    </lineage>
</organism>
<evidence type="ECO:0000313" key="3">
    <source>
        <dbReference type="Proteomes" id="UP000515277"/>
    </source>
</evidence>
<reference evidence="3" key="1">
    <citation type="journal article" date="2020" name="Microbiol. Resour. Announc.">
        <title>Complete genome sequences of four natural Pseudomonas isolates that catabolize a wide range of aromatic compounds relevant to lignin valorization.</title>
        <authorList>
            <person name="Hatmaker E.A."/>
            <person name="Presley G."/>
            <person name="Cannon O."/>
            <person name="Guss A.M."/>
            <person name="Elkins J.G."/>
        </authorList>
    </citation>
    <scope>NUCLEOTIDE SEQUENCE [LARGE SCALE GENOMIC DNA]</scope>
    <source>
        <strain evidence="3">H1F5C</strain>
    </source>
</reference>
<dbReference type="Proteomes" id="UP000515277">
    <property type="component" value="Chromosome"/>
</dbReference>
<evidence type="ECO:0000313" key="2">
    <source>
        <dbReference type="EMBL" id="QNH79190.1"/>
    </source>
</evidence>
<evidence type="ECO:0000259" key="1">
    <source>
        <dbReference type="Pfam" id="PF16778"/>
    </source>
</evidence>
<feature type="domain" description="Phage tail assembly chaperone-like" evidence="1">
    <location>
        <begin position="69"/>
        <end position="134"/>
    </location>
</feature>
<dbReference type="InterPro" id="IPR031893">
    <property type="entry name" value="Phage_tail_APC"/>
</dbReference>
<sequence length="142" mass="16126">MKRLYSPSTGTTYLVGVHSVLPADVVEISEELYLSVIGNPEPGKIRVHNDSGLPYLVDAPEPSVDLPSQERSWRNAQLSAVMWLRERHRDQAEAGVVATLNNEEFKELISYIQLLRDWPQSPNFPDSQYRPVAPPWITEQTQ</sequence>